<dbReference type="PROSITE" id="PS51294">
    <property type="entry name" value="HTH_MYB"/>
    <property type="match status" value="2"/>
</dbReference>
<dbReference type="InterPro" id="IPR017930">
    <property type="entry name" value="Myb_dom"/>
</dbReference>
<evidence type="ECO:0000256" key="6">
    <source>
        <dbReference type="ARBA" id="ARBA00023242"/>
    </source>
</evidence>
<organism evidence="8 9">
    <name type="scientific">Raphanus sativus</name>
    <name type="common">Radish</name>
    <name type="synonym">Raphanus raphanistrum var. sativus</name>
    <dbReference type="NCBI Taxonomy" id="3726"/>
    <lineage>
        <taxon>Eukaryota</taxon>
        <taxon>Viridiplantae</taxon>
        <taxon>Streptophyta</taxon>
        <taxon>Embryophyta</taxon>
        <taxon>Tracheophyta</taxon>
        <taxon>Spermatophyta</taxon>
        <taxon>Magnoliopsida</taxon>
        <taxon>eudicotyledons</taxon>
        <taxon>Gunneridae</taxon>
        <taxon>Pentapetalae</taxon>
        <taxon>rosids</taxon>
        <taxon>malvids</taxon>
        <taxon>Brassicales</taxon>
        <taxon>Brassicaceae</taxon>
        <taxon>Brassiceae</taxon>
        <taxon>Raphanus</taxon>
    </lineage>
</organism>
<keyword evidence="8" id="KW-1185">Reference proteome</keyword>
<evidence type="ECO:0000256" key="4">
    <source>
        <dbReference type="ARBA" id="ARBA00023125"/>
    </source>
</evidence>
<dbReference type="InterPro" id="IPR015495">
    <property type="entry name" value="Myb_TF_plants"/>
</dbReference>
<dbReference type="Pfam" id="PF00249">
    <property type="entry name" value="Myb_DNA-binding"/>
    <property type="match status" value="2"/>
</dbReference>
<accession>A0A6J0P2A5</accession>
<dbReference type="PROSITE" id="PS50090">
    <property type="entry name" value="MYB_LIKE"/>
    <property type="match status" value="2"/>
</dbReference>
<dbReference type="InterPro" id="IPR001005">
    <property type="entry name" value="SANT/Myb"/>
</dbReference>
<keyword evidence="3" id="KW-0805">Transcription regulation</keyword>
<keyword evidence="5" id="KW-0804">Transcription</keyword>
<dbReference type="Gene3D" id="1.10.10.60">
    <property type="entry name" value="Homeodomain-like"/>
    <property type="match status" value="2"/>
</dbReference>
<protein>
    <submittedName>
        <fullName evidence="9">Transcription factor MYB15-like</fullName>
    </submittedName>
</protein>
<evidence type="ECO:0000256" key="1">
    <source>
        <dbReference type="ARBA" id="ARBA00004123"/>
    </source>
</evidence>
<dbReference type="FunFam" id="1.10.10.60:FF:000001">
    <property type="entry name" value="MYB-related transcription factor"/>
    <property type="match status" value="1"/>
</dbReference>
<evidence type="ECO:0000256" key="7">
    <source>
        <dbReference type="SAM" id="MobiDB-lite"/>
    </source>
</evidence>
<dbReference type="PANTHER" id="PTHR10641">
    <property type="entry name" value="MYB FAMILY TRANSCRIPTION FACTOR"/>
    <property type="match status" value="1"/>
</dbReference>
<feature type="compositionally biased region" description="Polar residues" evidence="7">
    <location>
        <begin position="188"/>
        <end position="207"/>
    </location>
</feature>
<evidence type="ECO:0000256" key="5">
    <source>
        <dbReference type="ARBA" id="ARBA00023163"/>
    </source>
</evidence>
<evidence type="ECO:0000256" key="2">
    <source>
        <dbReference type="ARBA" id="ARBA00022737"/>
    </source>
</evidence>
<gene>
    <name evidence="9" type="primary">LOC108857593</name>
</gene>
<evidence type="ECO:0000313" key="9">
    <source>
        <dbReference type="RefSeq" id="XP_018487092.1"/>
    </source>
</evidence>
<keyword evidence="2" id="KW-0677">Repeat</keyword>
<dbReference type="FunFam" id="1.10.10.60:FF:000316">
    <property type="entry name" value="Transcription factor MYB15"/>
    <property type="match status" value="1"/>
</dbReference>
<dbReference type="GeneID" id="108857593"/>
<keyword evidence="6" id="KW-0539">Nucleus</keyword>
<dbReference type="GO" id="GO:0003677">
    <property type="term" value="F:DNA binding"/>
    <property type="evidence" value="ECO:0007669"/>
    <property type="project" value="UniProtKB-KW"/>
</dbReference>
<comment type="subcellular location">
    <subcellularLocation>
        <location evidence="1">Nucleus</location>
    </subcellularLocation>
</comment>
<dbReference type="PANTHER" id="PTHR10641:SF1406">
    <property type="entry name" value="TRANSCRIPTION FACTOR MYB15"/>
    <property type="match status" value="1"/>
</dbReference>
<reference evidence="9" key="2">
    <citation type="submission" date="2025-08" db="UniProtKB">
        <authorList>
            <consortium name="RefSeq"/>
        </authorList>
    </citation>
    <scope>IDENTIFICATION</scope>
    <source>
        <tissue evidence="9">Leaf</tissue>
    </source>
</reference>
<dbReference type="OrthoDB" id="2143914at2759"/>
<evidence type="ECO:0000256" key="3">
    <source>
        <dbReference type="ARBA" id="ARBA00023015"/>
    </source>
</evidence>
<dbReference type="AlphaFoldDB" id="A0A6J0P2A5"/>
<dbReference type="GO" id="GO:0005634">
    <property type="term" value="C:nucleus"/>
    <property type="evidence" value="ECO:0007669"/>
    <property type="project" value="UniProtKB-SubCell"/>
</dbReference>
<dbReference type="Proteomes" id="UP000504610">
    <property type="component" value="Chromosome 5"/>
</dbReference>
<sequence length="325" mass="36950">MPFDKCSINTQNHKAVIHKHLITGVSLDRTHNTKLQTFHIFTSNTHHRKMGRAPCCEKMGLKRGPWTPEEDQILISFIHKHGHSNWRALPKQAGLLRCGKSCRLRWMNYLKPDIKRGNFTKEEEDAIISLHQILGNRWSAIAAKLPGRTDNEIKNVWHTHLKKRLEDYQPANPKSSNKKKGTKPKYQSVPTLGNSSNPSSESLFLASPSTSDEVSSVTLMSLEGHNNEAKMDNKLGDISIPDQDCSSFENFGADIDESFWNEALYSQDEHNYALNLEVTGFDDETQQEFQQLGSVGNEMVFDSEMDFWFDVFARTGGEQEQLDGL</sequence>
<evidence type="ECO:0000313" key="8">
    <source>
        <dbReference type="Proteomes" id="UP000504610"/>
    </source>
</evidence>
<dbReference type="KEGG" id="rsz:108857593"/>
<dbReference type="SMART" id="SM00717">
    <property type="entry name" value="SANT"/>
    <property type="match status" value="2"/>
</dbReference>
<dbReference type="RefSeq" id="XP_018487092.1">
    <property type="nucleotide sequence ID" value="XM_018631590.2"/>
</dbReference>
<name>A0A6J0P2A5_RAPSA</name>
<dbReference type="SUPFAM" id="SSF46689">
    <property type="entry name" value="Homeodomain-like"/>
    <property type="match status" value="1"/>
</dbReference>
<proteinExistence type="predicted"/>
<dbReference type="InterPro" id="IPR009057">
    <property type="entry name" value="Homeodomain-like_sf"/>
</dbReference>
<feature type="region of interest" description="Disordered" evidence="7">
    <location>
        <begin position="164"/>
        <end position="207"/>
    </location>
</feature>
<dbReference type="CDD" id="cd00167">
    <property type="entry name" value="SANT"/>
    <property type="match status" value="2"/>
</dbReference>
<reference evidence="8" key="1">
    <citation type="journal article" date="2019" name="Database">
        <title>The radish genome database (RadishGD): an integrated information resource for radish genomics.</title>
        <authorList>
            <person name="Yu H.J."/>
            <person name="Baek S."/>
            <person name="Lee Y.J."/>
            <person name="Cho A."/>
            <person name="Mun J.H."/>
        </authorList>
    </citation>
    <scope>NUCLEOTIDE SEQUENCE [LARGE SCALE GENOMIC DNA]</scope>
    <source>
        <strain evidence="8">cv. WK10039</strain>
    </source>
</reference>
<keyword evidence="4" id="KW-0238">DNA-binding</keyword>